<dbReference type="AlphaFoldDB" id="A0A330G3I6"/>
<dbReference type="InterPro" id="IPR008966">
    <property type="entry name" value="Adhesion_dom_sf"/>
</dbReference>
<dbReference type="EMBL" id="QMDH01000069">
    <property type="protein sequence ID" value="RAZ62016.1"/>
    <property type="molecule type" value="Genomic_DNA"/>
</dbReference>
<dbReference type="GO" id="GO:0009289">
    <property type="term" value="C:pilus"/>
    <property type="evidence" value="ECO:0007669"/>
    <property type="project" value="InterPro"/>
</dbReference>
<reference evidence="2 3" key="1">
    <citation type="submission" date="2018-06" db="EMBL/GenBank/DDBJ databases">
        <title>ACT-28, a chromosomally-encoded AmpC with carbapenemase activity from Enterobacter kobei.</title>
        <authorList>
            <person name="Jousset A.B."/>
            <person name="Oueslati S."/>
            <person name="Bernabeu S."/>
            <person name="Takissian J."/>
            <person name="Creton E."/>
            <person name="Vogel A."/>
            <person name="Cotellon G."/>
            <person name="Bonnin R.A."/>
            <person name="Dortet L."/>
            <person name="Naas T."/>
        </authorList>
    </citation>
    <scope>NUCLEOTIDE SEQUENCE [LARGE SCALE GENOMIC DNA]</scope>
    <source>
        <strain evidence="2 3">99B3</strain>
    </source>
</reference>
<dbReference type="SUPFAM" id="SSF49401">
    <property type="entry name" value="Bacterial adhesins"/>
    <property type="match status" value="1"/>
</dbReference>
<evidence type="ECO:0000313" key="2">
    <source>
        <dbReference type="EMBL" id="RAZ62016.1"/>
    </source>
</evidence>
<dbReference type="Pfam" id="PF00419">
    <property type="entry name" value="Fimbrial"/>
    <property type="match status" value="1"/>
</dbReference>
<dbReference type="GO" id="GO:0007155">
    <property type="term" value="P:cell adhesion"/>
    <property type="evidence" value="ECO:0007669"/>
    <property type="project" value="InterPro"/>
</dbReference>
<dbReference type="Gene3D" id="2.60.40.1090">
    <property type="entry name" value="Fimbrial-type adhesion domain"/>
    <property type="match status" value="1"/>
</dbReference>
<evidence type="ECO:0000259" key="1">
    <source>
        <dbReference type="Pfam" id="PF00419"/>
    </source>
</evidence>
<name>A0A330G3I6_ENTCL</name>
<dbReference type="InterPro" id="IPR036937">
    <property type="entry name" value="Adhesion_dom_fimbrial_sf"/>
</dbReference>
<sequence>MQKFILCIAALLTCPPAIPVEGKYGISSGDDLILINISGTLNDNRTCTVNKDNKINIEWKDLITMNMTGDNYKQNIINTFECNSEARMTIKIYGTEAKFGNGLLLTNSDNVAIQFYSGDAKIAVNKGFSYTWTSSAQPPRIHVSPVAKNQQLNQQDAFSATASLIISFE</sequence>
<protein>
    <recommendedName>
        <fullName evidence="1">Fimbrial-type adhesion domain-containing protein</fullName>
    </recommendedName>
</protein>
<dbReference type="Proteomes" id="UP000251576">
    <property type="component" value="Unassembled WGS sequence"/>
</dbReference>
<organism evidence="2 3">
    <name type="scientific">Enterobacter cloacae</name>
    <dbReference type="NCBI Taxonomy" id="550"/>
    <lineage>
        <taxon>Bacteria</taxon>
        <taxon>Pseudomonadati</taxon>
        <taxon>Pseudomonadota</taxon>
        <taxon>Gammaproteobacteria</taxon>
        <taxon>Enterobacterales</taxon>
        <taxon>Enterobacteriaceae</taxon>
        <taxon>Enterobacter</taxon>
        <taxon>Enterobacter cloacae complex</taxon>
    </lineage>
</organism>
<comment type="caution">
    <text evidence="2">The sequence shown here is derived from an EMBL/GenBank/DDBJ whole genome shotgun (WGS) entry which is preliminary data.</text>
</comment>
<evidence type="ECO:0000313" key="3">
    <source>
        <dbReference type="Proteomes" id="UP000251576"/>
    </source>
</evidence>
<dbReference type="InterPro" id="IPR000259">
    <property type="entry name" value="Adhesion_dom_fimbrial"/>
</dbReference>
<dbReference type="RefSeq" id="WP_112781976.1">
    <property type="nucleotide sequence ID" value="NZ_CABMNQ010000069.1"/>
</dbReference>
<gene>
    <name evidence="2" type="ORF">DP202_24935</name>
</gene>
<accession>A0A330G3I6</accession>
<proteinExistence type="predicted"/>
<feature type="domain" description="Fimbrial-type adhesion" evidence="1">
    <location>
        <begin position="35"/>
        <end position="168"/>
    </location>
</feature>